<dbReference type="AlphaFoldDB" id="A0A1H7VN09"/>
<dbReference type="RefSeq" id="WP_090920862.1">
    <property type="nucleotide sequence ID" value="NZ_CP016180.1"/>
</dbReference>
<dbReference type="Gene3D" id="2.40.40.10">
    <property type="entry name" value="RlpA-like domain"/>
    <property type="match status" value="1"/>
</dbReference>
<evidence type="ECO:0000313" key="6">
    <source>
        <dbReference type="EMBL" id="MDP8084851.1"/>
    </source>
</evidence>
<reference evidence="8" key="1">
    <citation type="submission" date="2016-10" db="EMBL/GenBank/DDBJ databases">
        <authorList>
            <person name="Varghese N."/>
            <person name="Submissions S."/>
        </authorList>
    </citation>
    <scope>NUCLEOTIDE SEQUENCE [LARGE SCALE GENOMIC DNA]</scope>
    <source>
        <strain evidence="8">DSM 24204</strain>
    </source>
</reference>
<dbReference type="PANTHER" id="PTHR30124:SF0">
    <property type="entry name" value="MEMBRANE-BOUND LYTIC MUREIN TRANSGLYCOSYLASE A"/>
    <property type="match status" value="1"/>
</dbReference>
<dbReference type="Pfam" id="PF06725">
    <property type="entry name" value="3D"/>
    <property type="match status" value="1"/>
</dbReference>
<dbReference type="STRING" id="97481.SAMN05444853_10527"/>
<dbReference type="EC" id="4.2.2.n1" evidence="4"/>
<dbReference type="InterPro" id="IPR005300">
    <property type="entry name" value="MltA_B"/>
</dbReference>
<organism evidence="7 8">
    <name type="scientific">Phocoenobacter skyensis</name>
    <dbReference type="NCBI Taxonomy" id="97481"/>
    <lineage>
        <taxon>Bacteria</taxon>
        <taxon>Pseudomonadati</taxon>
        <taxon>Pseudomonadota</taxon>
        <taxon>Gammaproteobacteria</taxon>
        <taxon>Pasteurellales</taxon>
        <taxon>Pasteurellaceae</taxon>
        <taxon>Phocoenobacter</taxon>
    </lineage>
</organism>
<name>A0A1H7VN09_9PAST</name>
<reference evidence="6 9" key="3">
    <citation type="journal article" date="2023" name="Front. Microbiol.">
        <title>Phylogeography and host specificity of Pasteurellaceae pathogenic to sea-farmed fish in the north-east Atlantic.</title>
        <authorList>
            <person name="Gulla S."/>
            <person name="Colquhoun D.J."/>
            <person name="Olsen A.B."/>
            <person name="Spilsberg B."/>
            <person name="Lagesen K."/>
            <person name="Aakesson C.P."/>
            <person name="Strom S."/>
            <person name="Manji F."/>
            <person name="Birkbeck T.H."/>
            <person name="Nilsen H.K."/>
        </authorList>
    </citation>
    <scope>NUCLEOTIDE SEQUENCE [LARGE SCALE GENOMIC DNA]</scope>
    <source>
        <strain evidence="6 9">VIO11850</strain>
    </source>
</reference>
<dbReference type="GO" id="GO:0019867">
    <property type="term" value="C:outer membrane"/>
    <property type="evidence" value="ECO:0007669"/>
    <property type="project" value="InterPro"/>
</dbReference>
<dbReference type="CDD" id="cd14485">
    <property type="entry name" value="mltA_like_LT_A"/>
    <property type="match status" value="1"/>
</dbReference>
<dbReference type="Pfam" id="PF03562">
    <property type="entry name" value="MltA"/>
    <property type="match status" value="2"/>
</dbReference>
<protein>
    <recommendedName>
        <fullName evidence="4">Membrane-bound lytic murein transglycosylase A</fullName>
        <ecNumber evidence="4">4.2.2.n1</ecNumber>
    </recommendedName>
    <alternativeName>
        <fullName evidence="4">Murein hydrolase A</fullName>
    </alternativeName>
</protein>
<dbReference type="PROSITE" id="PS51257">
    <property type="entry name" value="PROKAR_LIPOPROTEIN"/>
    <property type="match status" value="1"/>
</dbReference>
<evidence type="ECO:0000256" key="2">
    <source>
        <dbReference type="ARBA" id="ARBA00023239"/>
    </source>
</evidence>
<dbReference type="OrthoDB" id="9783686at2"/>
<keyword evidence="9" id="KW-1185">Reference proteome</keyword>
<evidence type="ECO:0000256" key="3">
    <source>
        <dbReference type="ARBA" id="ARBA00023316"/>
    </source>
</evidence>
<feature type="domain" description="Lytic transglycosylase MltA" evidence="5">
    <location>
        <begin position="138"/>
        <end position="268"/>
    </location>
</feature>
<evidence type="ECO:0000256" key="4">
    <source>
        <dbReference type="PIRNR" id="PIRNR019422"/>
    </source>
</evidence>
<gene>
    <name evidence="6" type="primary">mltA</name>
    <name evidence="6" type="ORF">QJT92_02730</name>
    <name evidence="7" type="ORF">SAMN05444853_10527</name>
</gene>
<comment type="catalytic activity">
    <reaction evidence="1 4">
        <text>Exolytic cleavage of the (1-&gt;4)-beta-glycosidic linkage between N-acetylmuramic acid (MurNAc) and N-acetylglucosamine (GlcNAc) residues in peptidoglycan, from either the reducing or the non-reducing ends of the peptidoglycan chains, with concomitant formation of a 1,6-anhydrobond in the MurNAc residue.</text>
        <dbReference type="EC" id="4.2.2.n1"/>
    </reaction>
</comment>
<dbReference type="GO" id="GO:0009253">
    <property type="term" value="P:peptidoglycan catabolic process"/>
    <property type="evidence" value="ECO:0007669"/>
    <property type="project" value="TreeGrafter"/>
</dbReference>
<dbReference type="Gene3D" id="2.40.240.50">
    <property type="entry name" value="Barwin-like endoglucanases"/>
    <property type="match status" value="1"/>
</dbReference>
<keyword evidence="2 4" id="KW-0456">Lyase</keyword>
<sequence>MTLTINKKWILLTAVAFSVIGCSSNTNKSSLNYADKEKFGAEYKNRQYYPYASHIPRKKINVHKRVVNRRSFLRQLTNVKDYSNNITSQYANTYNKITSWVYSGANIRRLANYGINIQQMSGEEGFQNVLMTGYYSPVLKASRVKRGKFQYPIYAKPRYRKKFTRKQIYDGALSGKGLELAYSDSLLENFLLGVQGSGYVDFGNGKLNYFAYAGQNGFKYASIGRLLVEDGEIPKEKMSIKAIREWGHQHPERVQTLLERNPSYVFFKNDASGKVKGAAGVPLVPLASVASDRKIVPSGTPLLVETPMIDDHGNWTGHHEMRLMIALDVGGAINGQHFDIYQGIGDKAGHKAGLMKHYGRVWILQ</sequence>
<evidence type="ECO:0000313" key="9">
    <source>
        <dbReference type="Proteomes" id="UP001224812"/>
    </source>
</evidence>
<evidence type="ECO:0000313" key="8">
    <source>
        <dbReference type="Proteomes" id="UP000198883"/>
    </source>
</evidence>
<dbReference type="GeneID" id="83544389"/>
<evidence type="ECO:0000313" key="7">
    <source>
        <dbReference type="EMBL" id="SEM10197.1"/>
    </source>
</evidence>
<dbReference type="NCBIfam" id="NF008366">
    <property type="entry name" value="PRK11162.1"/>
    <property type="match status" value="1"/>
</dbReference>
<keyword evidence="3 4" id="KW-0961">Cell wall biogenesis/degradation</keyword>
<dbReference type="PIRSF" id="PIRSF019422">
    <property type="entry name" value="MltA"/>
    <property type="match status" value="1"/>
</dbReference>
<dbReference type="CDD" id="cd14668">
    <property type="entry name" value="mlta_B"/>
    <property type="match status" value="1"/>
</dbReference>
<dbReference type="InterPro" id="IPR026044">
    <property type="entry name" value="MltA"/>
</dbReference>
<dbReference type="GO" id="GO:0071555">
    <property type="term" value="P:cell wall organization"/>
    <property type="evidence" value="ECO:0007669"/>
    <property type="project" value="UniProtKB-KW"/>
</dbReference>
<dbReference type="EMBL" id="FOBN01000005">
    <property type="protein sequence ID" value="SEM10197.1"/>
    <property type="molecule type" value="Genomic_DNA"/>
</dbReference>
<dbReference type="Proteomes" id="UP000198883">
    <property type="component" value="Unassembled WGS sequence"/>
</dbReference>
<dbReference type="PANTHER" id="PTHR30124">
    <property type="entry name" value="MEMBRANE-BOUND LYTIC MUREIN TRANSGLYCOSYLASE A"/>
    <property type="match status" value="1"/>
</dbReference>
<dbReference type="SUPFAM" id="SSF50685">
    <property type="entry name" value="Barwin-like endoglucanases"/>
    <property type="match status" value="1"/>
</dbReference>
<dbReference type="Proteomes" id="UP001224812">
    <property type="component" value="Unassembled WGS sequence"/>
</dbReference>
<reference evidence="7" key="2">
    <citation type="submission" date="2016-10" db="EMBL/GenBank/DDBJ databases">
        <authorList>
            <person name="de Groot N.N."/>
        </authorList>
    </citation>
    <scope>NUCLEOTIDE SEQUENCE [LARGE SCALE GENOMIC DNA]</scope>
    <source>
        <strain evidence="7">DSM 24204</strain>
    </source>
</reference>
<evidence type="ECO:0000259" key="5">
    <source>
        <dbReference type="SMART" id="SM00925"/>
    </source>
</evidence>
<proteinExistence type="predicted"/>
<dbReference type="InterPro" id="IPR036908">
    <property type="entry name" value="RlpA-like_sf"/>
</dbReference>
<accession>A0A1H7VN09</accession>
<comment type="function">
    <text evidence="4">Murein-degrading enzyme. May play a role in recycling of muropeptides during cell elongation and/or cell division.</text>
</comment>
<dbReference type="GO" id="GO:0004553">
    <property type="term" value="F:hydrolase activity, hydrolyzing O-glycosyl compounds"/>
    <property type="evidence" value="ECO:0007669"/>
    <property type="project" value="InterPro"/>
</dbReference>
<dbReference type="GO" id="GO:0008933">
    <property type="term" value="F:peptidoglycan lytic transglycosylase activity"/>
    <property type="evidence" value="ECO:0007669"/>
    <property type="project" value="TreeGrafter"/>
</dbReference>
<dbReference type="EMBL" id="JASAVS010000003">
    <property type="protein sequence ID" value="MDP8084851.1"/>
    <property type="molecule type" value="Genomic_DNA"/>
</dbReference>
<evidence type="ECO:0000256" key="1">
    <source>
        <dbReference type="ARBA" id="ARBA00001420"/>
    </source>
</evidence>
<dbReference type="GO" id="GO:0009254">
    <property type="term" value="P:peptidoglycan turnover"/>
    <property type="evidence" value="ECO:0007669"/>
    <property type="project" value="UniProtKB-UniRule"/>
</dbReference>
<dbReference type="InterPro" id="IPR010611">
    <property type="entry name" value="3D_dom"/>
</dbReference>
<dbReference type="SMART" id="SM00925">
    <property type="entry name" value="MltA"/>
    <property type="match status" value="1"/>
</dbReference>